<evidence type="ECO:0000256" key="4">
    <source>
        <dbReference type="PIRSR" id="PIRSR001365-2"/>
    </source>
</evidence>
<protein>
    <submittedName>
        <fullName evidence="5">Dihydrodipicolinate synthase family protein</fullName>
    </submittedName>
</protein>
<comment type="caution">
    <text evidence="5">The sequence shown here is derived from an EMBL/GenBank/DDBJ whole genome shotgun (WGS) entry which is preliminary data.</text>
</comment>
<feature type="active site" description="Proton donor/acceptor" evidence="3">
    <location>
        <position position="136"/>
    </location>
</feature>
<dbReference type="PANTHER" id="PTHR12128:SF72">
    <property type="entry name" value="DIHYDRODIPICOLINATE SYNTHASE"/>
    <property type="match status" value="1"/>
</dbReference>
<dbReference type="PIRSF" id="PIRSF001365">
    <property type="entry name" value="DHDPS"/>
    <property type="match status" value="1"/>
</dbReference>
<dbReference type="InterPro" id="IPR013785">
    <property type="entry name" value="Aldolase_TIM"/>
</dbReference>
<reference evidence="5" key="1">
    <citation type="submission" date="2017-05" db="EMBL/GenBank/DDBJ databases">
        <title>Complete and WGS of Bordetella genogroups.</title>
        <authorList>
            <person name="Spilker T."/>
            <person name="Lipuma J."/>
        </authorList>
    </citation>
    <scope>NUCLEOTIDE SEQUENCE</scope>
    <source>
        <strain evidence="5">AU21707</strain>
    </source>
</reference>
<dbReference type="SMART" id="SM01130">
    <property type="entry name" value="DHDPS"/>
    <property type="match status" value="1"/>
</dbReference>
<evidence type="ECO:0000256" key="1">
    <source>
        <dbReference type="ARBA" id="ARBA00023239"/>
    </source>
</evidence>
<dbReference type="Proteomes" id="UP000216857">
    <property type="component" value="Unassembled WGS sequence"/>
</dbReference>
<accession>A0A261R4E3</accession>
<dbReference type="SUPFAM" id="SSF51569">
    <property type="entry name" value="Aldolase"/>
    <property type="match status" value="1"/>
</dbReference>
<dbReference type="InterPro" id="IPR002220">
    <property type="entry name" value="DapA-like"/>
</dbReference>
<comment type="similarity">
    <text evidence="2">Belongs to the DapA family.</text>
</comment>
<evidence type="ECO:0000256" key="2">
    <source>
        <dbReference type="PIRNR" id="PIRNR001365"/>
    </source>
</evidence>
<evidence type="ECO:0000313" key="6">
    <source>
        <dbReference type="Proteomes" id="UP000216857"/>
    </source>
</evidence>
<dbReference type="Gene3D" id="3.20.20.70">
    <property type="entry name" value="Aldolase class I"/>
    <property type="match status" value="1"/>
</dbReference>
<evidence type="ECO:0000313" key="5">
    <source>
        <dbReference type="EMBL" id="OZI19831.1"/>
    </source>
</evidence>
<dbReference type="OrthoDB" id="199953at2"/>
<dbReference type="GO" id="GO:0008840">
    <property type="term" value="F:4-hydroxy-tetrahydrodipicolinate synthase activity"/>
    <property type="evidence" value="ECO:0007669"/>
    <property type="project" value="TreeGrafter"/>
</dbReference>
<feature type="active site" description="Schiff-base intermediate with substrate" evidence="3">
    <location>
        <position position="164"/>
    </location>
</feature>
<dbReference type="PRINTS" id="PR00146">
    <property type="entry name" value="DHPICSNTHASE"/>
</dbReference>
<sequence length="303" mass="32845">MSIRWKGVFPAVTTKLKPDYTLDVPAIGAGLERLIENGVSGVVMMGMVGENAQLTPDEKITVLKTAKEVIKGRIPIISGLAETSTERAVAYAREAERIGVDGLMVFPALTYKSDARETIAFYKTVAQASGLSILLYNNPRGYGVDLVPDVIAELLAEPTIEAIKEESYDTTRVTDLVSRFGDRLAVVCGVDDLIVESVALGAQAWVSGMANALPRQSVELLNLALENDYARARKLYGALIPLFHLDTVVKLVQHIKLAESIVSGSAETVKPPRLNLEGAEREKTIAIVRKTLADLKALGYQDH</sequence>
<dbReference type="PANTHER" id="PTHR12128">
    <property type="entry name" value="DIHYDRODIPICOLINATE SYNTHASE"/>
    <property type="match status" value="1"/>
</dbReference>
<dbReference type="Pfam" id="PF00701">
    <property type="entry name" value="DHDPS"/>
    <property type="match status" value="1"/>
</dbReference>
<keyword evidence="1 2" id="KW-0456">Lyase</keyword>
<proteinExistence type="inferred from homology"/>
<gene>
    <name evidence="5" type="ORF">CAL26_19900</name>
</gene>
<dbReference type="EMBL" id="NEVJ01000003">
    <property type="protein sequence ID" value="OZI19831.1"/>
    <property type="molecule type" value="Genomic_DNA"/>
</dbReference>
<evidence type="ECO:0000256" key="3">
    <source>
        <dbReference type="PIRSR" id="PIRSR001365-1"/>
    </source>
</evidence>
<feature type="binding site" evidence="4">
    <location>
        <position position="206"/>
    </location>
    <ligand>
        <name>pyruvate</name>
        <dbReference type="ChEBI" id="CHEBI:15361"/>
    </ligand>
</feature>
<dbReference type="AlphaFoldDB" id="A0A261R4E3"/>
<organism evidence="5 6">
    <name type="scientific">Bordetella genomosp. 9</name>
    <dbReference type="NCBI Taxonomy" id="1416803"/>
    <lineage>
        <taxon>Bacteria</taxon>
        <taxon>Pseudomonadati</taxon>
        <taxon>Pseudomonadota</taxon>
        <taxon>Betaproteobacteria</taxon>
        <taxon>Burkholderiales</taxon>
        <taxon>Alcaligenaceae</taxon>
        <taxon>Bordetella</taxon>
    </lineage>
</organism>
<name>A0A261R4E3_9BORD</name>
<dbReference type="RefSeq" id="WP_094848458.1">
    <property type="nucleotide sequence ID" value="NZ_NEVJ01000003.1"/>
</dbReference>
<keyword evidence="6" id="KW-1185">Reference proteome</keyword>
<dbReference type="CDD" id="cd00408">
    <property type="entry name" value="DHDPS-like"/>
    <property type="match status" value="1"/>
</dbReference>